<dbReference type="Proteomes" id="UP000181981">
    <property type="component" value="Unassembled WGS sequence"/>
</dbReference>
<evidence type="ECO:0000313" key="2">
    <source>
        <dbReference type="Proteomes" id="UP000181981"/>
    </source>
</evidence>
<dbReference type="AlphaFoldDB" id="A0A1I0G8F3"/>
<accession>A0A1I0G8F3</accession>
<organism evidence="1 2">
    <name type="scientific">Draconibacterium orientale</name>
    <dbReference type="NCBI Taxonomy" id="1168034"/>
    <lineage>
        <taxon>Bacteria</taxon>
        <taxon>Pseudomonadati</taxon>
        <taxon>Bacteroidota</taxon>
        <taxon>Bacteroidia</taxon>
        <taxon>Marinilabiliales</taxon>
        <taxon>Prolixibacteraceae</taxon>
        <taxon>Draconibacterium</taxon>
    </lineage>
</organism>
<name>A0A1I0G8F3_9BACT</name>
<proteinExistence type="predicted"/>
<reference evidence="1 2" key="1">
    <citation type="submission" date="2016-10" db="EMBL/GenBank/DDBJ databases">
        <authorList>
            <person name="de Groot N.N."/>
        </authorList>
    </citation>
    <scope>NUCLEOTIDE SEQUENCE [LARGE SCALE GENOMIC DNA]</scope>
    <source>
        <strain evidence="1 2">DSM 25947</strain>
    </source>
</reference>
<gene>
    <name evidence="1" type="ORF">SAMN05444285_11953</name>
</gene>
<sequence length="29" mass="3516">MYMFAQEIICMNIWFFRGVLNIFGYPVLV</sequence>
<dbReference type="EMBL" id="FOHT01000019">
    <property type="protein sequence ID" value="SET67107.1"/>
    <property type="molecule type" value="Genomic_DNA"/>
</dbReference>
<protein>
    <submittedName>
        <fullName evidence="1">Uncharacterized protein</fullName>
    </submittedName>
</protein>
<evidence type="ECO:0000313" key="1">
    <source>
        <dbReference type="EMBL" id="SET67107.1"/>
    </source>
</evidence>